<proteinExistence type="predicted"/>
<gene>
    <name evidence="1" type="ORF">SCALOS_LOCUS5678</name>
</gene>
<reference evidence="1" key="1">
    <citation type="submission" date="2021-06" db="EMBL/GenBank/DDBJ databases">
        <authorList>
            <person name="Kallberg Y."/>
            <person name="Tangrot J."/>
            <person name="Rosling A."/>
        </authorList>
    </citation>
    <scope>NUCLEOTIDE SEQUENCE</scope>
    <source>
        <strain evidence="1">AU212A</strain>
    </source>
</reference>
<dbReference type="EMBL" id="CAJVPM010009660">
    <property type="protein sequence ID" value="CAG8566084.1"/>
    <property type="molecule type" value="Genomic_DNA"/>
</dbReference>
<sequence length="59" mass="6749">MLSGVIYATLNIVCHTMHYLKKTIALPKNEDDKYYTNLLNDKLDKVASQDEDTNDEVTT</sequence>
<organism evidence="1 2">
    <name type="scientific">Scutellospora calospora</name>
    <dbReference type="NCBI Taxonomy" id="85575"/>
    <lineage>
        <taxon>Eukaryota</taxon>
        <taxon>Fungi</taxon>
        <taxon>Fungi incertae sedis</taxon>
        <taxon>Mucoromycota</taxon>
        <taxon>Glomeromycotina</taxon>
        <taxon>Glomeromycetes</taxon>
        <taxon>Diversisporales</taxon>
        <taxon>Gigasporaceae</taxon>
        <taxon>Scutellospora</taxon>
    </lineage>
</organism>
<protein>
    <submittedName>
        <fullName evidence="1">9819_t:CDS:1</fullName>
    </submittedName>
</protein>
<feature type="non-terminal residue" evidence="1">
    <location>
        <position position="59"/>
    </location>
</feature>
<evidence type="ECO:0000313" key="1">
    <source>
        <dbReference type="EMBL" id="CAG8566084.1"/>
    </source>
</evidence>
<name>A0ACA9M396_9GLOM</name>
<evidence type="ECO:0000313" key="2">
    <source>
        <dbReference type="Proteomes" id="UP000789860"/>
    </source>
</evidence>
<dbReference type="Proteomes" id="UP000789860">
    <property type="component" value="Unassembled WGS sequence"/>
</dbReference>
<comment type="caution">
    <text evidence="1">The sequence shown here is derived from an EMBL/GenBank/DDBJ whole genome shotgun (WGS) entry which is preliminary data.</text>
</comment>
<keyword evidence="2" id="KW-1185">Reference proteome</keyword>
<accession>A0ACA9M396</accession>